<gene>
    <name evidence="1" type="ORF">RHMOL_Rhmol05G0211100</name>
</gene>
<evidence type="ECO:0000313" key="2">
    <source>
        <dbReference type="Proteomes" id="UP001062846"/>
    </source>
</evidence>
<proteinExistence type="predicted"/>
<keyword evidence="2" id="KW-1185">Reference proteome</keyword>
<dbReference type="EMBL" id="CM046392">
    <property type="protein sequence ID" value="KAI8555903.1"/>
    <property type="molecule type" value="Genomic_DNA"/>
</dbReference>
<comment type="caution">
    <text evidence="1">The sequence shown here is derived from an EMBL/GenBank/DDBJ whole genome shotgun (WGS) entry which is preliminary data.</text>
</comment>
<evidence type="ECO:0000313" key="1">
    <source>
        <dbReference type="EMBL" id="KAI8555903.1"/>
    </source>
</evidence>
<protein>
    <submittedName>
        <fullName evidence="1">Uncharacterized protein</fullName>
    </submittedName>
</protein>
<dbReference type="Proteomes" id="UP001062846">
    <property type="component" value="Chromosome 5"/>
</dbReference>
<accession>A0ACC0NRA3</accession>
<organism evidence="1 2">
    <name type="scientific">Rhododendron molle</name>
    <name type="common">Chinese azalea</name>
    <name type="synonym">Azalea mollis</name>
    <dbReference type="NCBI Taxonomy" id="49168"/>
    <lineage>
        <taxon>Eukaryota</taxon>
        <taxon>Viridiplantae</taxon>
        <taxon>Streptophyta</taxon>
        <taxon>Embryophyta</taxon>
        <taxon>Tracheophyta</taxon>
        <taxon>Spermatophyta</taxon>
        <taxon>Magnoliopsida</taxon>
        <taxon>eudicotyledons</taxon>
        <taxon>Gunneridae</taxon>
        <taxon>Pentapetalae</taxon>
        <taxon>asterids</taxon>
        <taxon>Ericales</taxon>
        <taxon>Ericaceae</taxon>
        <taxon>Ericoideae</taxon>
        <taxon>Rhodoreae</taxon>
        <taxon>Rhododendron</taxon>
    </lineage>
</organism>
<name>A0ACC0NRA3_RHOML</name>
<reference evidence="1" key="1">
    <citation type="submission" date="2022-02" db="EMBL/GenBank/DDBJ databases">
        <title>Plant Genome Project.</title>
        <authorList>
            <person name="Zhang R.-G."/>
        </authorList>
    </citation>
    <scope>NUCLEOTIDE SEQUENCE</scope>
    <source>
        <strain evidence="1">AT1</strain>
    </source>
</reference>
<sequence length="108" mass="11484">MCIHVTKKPTTANGQQQNASQPTMGTSGSKPTMVTSFSQPEVAMGTNRPFNMRAAQANQGVNIRAPPQATHGVNIRAPPQPTHGINTRANERKFINYSGLPKASTKGA</sequence>